<sequence length="204" mass="22249">MTTAPAHCASTSSPYASSHSACMRLLWSTVYRFGSSRPQSHSAIRHPSASRSFSAYRNPTSARSASSGSRMSSRWNQLGCSVRAARYRSSVWDAARKECFLARRNRNRKRASVRHRRMCGCLAIQSRSRAKFCLTVEPSSRSVSSVLPMVAGPSGCSWSSSYTSGTFSRHGIGSGLGVIVFAGRPRETPNARSLGPAIQVDYFV</sequence>
<keyword evidence="3" id="KW-1185">Reference proteome</keyword>
<feature type="region of interest" description="Disordered" evidence="1">
    <location>
        <begin position="37"/>
        <end position="73"/>
    </location>
</feature>
<protein>
    <submittedName>
        <fullName evidence="2">Uncharacterized protein</fullName>
    </submittedName>
</protein>
<dbReference type="EnsemblMetazoa" id="AMEM004415-RA">
    <property type="protein sequence ID" value="AMEM004415-PA"/>
    <property type="gene ID" value="AMEM004415"/>
</dbReference>
<dbReference type="Proteomes" id="UP000075903">
    <property type="component" value="Unassembled WGS sequence"/>
</dbReference>
<dbReference type="VEuPathDB" id="VectorBase:AMEM004415"/>
<accession>A0A182UVL4</accession>
<evidence type="ECO:0000313" key="2">
    <source>
        <dbReference type="EnsemblMetazoa" id="AMEM004415-PA"/>
    </source>
</evidence>
<name>A0A182UVL4_ANOME</name>
<proteinExistence type="predicted"/>
<dbReference type="AlphaFoldDB" id="A0A182UVL4"/>
<evidence type="ECO:0000313" key="3">
    <source>
        <dbReference type="Proteomes" id="UP000075903"/>
    </source>
</evidence>
<feature type="compositionally biased region" description="Polar residues" evidence="1">
    <location>
        <begin position="49"/>
        <end position="60"/>
    </location>
</feature>
<organism evidence="2 3">
    <name type="scientific">Anopheles merus</name>
    <name type="common">Mosquito</name>
    <dbReference type="NCBI Taxonomy" id="30066"/>
    <lineage>
        <taxon>Eukaryota</taxon>
        <taxon>Metazoa</taxon>
        <taxon>Ecdysozoa</taxon>
        <taxon>Arthropoda</taxon>
        <taxon>Hexapoda</taxon>
        <taxon>Insecta</taxon>
        <taxon>Pterygota</taxon>
        <taxon>Neoptera</taxon>
        <taxon>Endopterygota</taxon>
        <taxon>Diptera</taxon>
        <taxon>Nematocera</taxon>
        <taxon>Culicoidea</taxon>
        <taxon>Culicidae</taxon>
        <taxon>Anophelinae</taxon>
        <taxon>Anopheles</taxon>
    </lineage>
</organism>
<evidence type="ECO:0000256" key="1">
    <source>
        <dbReference type="SAM" id="MobiDB-lite"/>
    </source>
</evidence>
<feature type="compositionally biased region" description="Low complexity" evidence="1">
    <location>
        <begin position="61"/>
        <end position="73"/>
    </location>
</feature>
<reference evidence="2" key="1">
    <citation type="submission" date="2020-05" db="UniProtKB">
        <authorList>
            <consortium name="EnsemblMetazoa"/>
        </authorList>
    </citation>
    <scope>IDENTIFICATION</scope>
    <source>
        <strain evidence="2">MAF</strain>
    </source>
</reference>